<name>A0ABU8RLD5_9ACTN</name>
<keyword evidence="4" id="KW-1185">Reference proteome</keyword>
<feature type="transmembrane region" description="Helical" evidence="1">
    <location>
        <begin position="328"/>
        <end position="355"/>
    </location>
</feature>
<proteinExistence type="predicted"/>
<comment type="caution">
    <text evidence="3">The sequence shown here is derived from an EMBL/GenBank/DDBJ whole genome shotgun (WGS) entry which is preliminary data.</text>
</comment>
<accession>A0ABU8RLD5</accession>
<keyword evidence="1" id="KW-0812">Transmembrane</keyword>
<dbReference type="InterPro" id="IPR012429">
    <property type="entry name" value="HGSNAT_cat"/>
</dbReference>
<feature type="transmembrane region" description="Helical" evidence="1">
    <location>
        <begin position="54"/>
        <end position="79"/>
    </location>
</feature>
<feature type="transmembrane region" description="Helical" evidence="1">
    <location>
        <begin position="367"/>
        <end position="386"/>
    </location>
</feature>
<evidence type="ECO:0000256" key="1">
    <source>
        <dbReference type="SAM" id="Phobius"/>
    </source>
</evidence>
<keyword evidence="1" id="KW-0472">Membrane</keyword>
<feature type="transmembrane region" description="Helical" evidence="1">
    <location>
        <begin position="303"/>
        <end position="321"/>
    </location>
</feature>
<dbReference type="EMBL" id="JBBIAA010000012">
    <property type="protein sequence ID" value="MEJ5945875.1"/>
    <property type="molecule type" value="Genomic_DNA"/>
</dbReference>
<feature type="transmembrane region" description="Helical" evidence="1">
    <location>
        <begin position="99"/>
        <end position="118"/>
    </location>
</feature>
<feature type="transmembrane region" description="Helical" evidence="1">
    <location>
        <begin position="192"/>
        <end position="216"/>
    </location>
</feature>
<feature type="transmembrane region" description="Helical" evidence="1">
    <location>
        <begin position="148"/>
        <end position="172"/>
    </location>
</feature>
<dbReference type="Pfam" id="PF07786">
    <property type="entry name" value="HGSNAT_cat"/>
    <property type="match status" value="1"/>
</dbReference>
<evidence type="ECO:0000259" key="2">
    <source>
        <dbReference type="Pfam" id="PF07786"/>
    </source>
</evidence>
<evidence type="ECO:0000313" key="3">
    <source>
        <dbReference type="EMBL" id="MEJ5945875.1"/>
    </source>
</evidence>
<gene>
    <name evidence="3" type="ORF">WDZ17_11280</name>
</gene>
<feature type="domain" description="Heparan-alpha-glucosaminide N-acetyltransferase catalytic" evidence="2">
    <location>
        <begin position="19"/>
        <end position="224"/>
    </location>
</feature>
<protein>
    <submittedName>
        <fullName evidence="3">Heparan-alpha-glucosaminide N-acetyltransferase domain-containing protein</fullName>
    </submittedName>
</protein>
<feature type="transmembrane region" description="Helical" evidence="1">
    <location>
        <begin position="124"/>
        <end position="141"/>
    </location>
</feature>
<reference evidence="3 4" key="1">
    <citation type="journal article" date="2017" name="Int. J. Syst. Evol. Microbiol.">
        <title>Pseudokineococcus basanitobsidens sp. nov., isolated from volcanic rock.</title>
        <authorList>
            <person name="Lee D.W."/>
            <person name="Park M.Y."/>
            <person name="Kim J.J."/>
            <person name="Kim B.S."/>
        </authorList>
    </citation>
    <scope>NUCLEOTIDE SEQUENCE [LARGE SCALE GENOMIC DNA]</scope>
    <source>
        <strain evidence="3 4">DSM 103726</strain>
    </source>
</reference>
<sequence>MSAPSAPPARGARLRAPSRLVGVDAARGVALLGMVATHVLPLETYDADGFETGASLTAVLAAGRASALFAVLAGVSLALAGGGTRPPVGRGLARARRGVAARAGVVAAVGLLVGSFGAPVAVILVNYGLLFLVALPFLGWGPRRLVPLGAAWLVVVPVLLHPLRGALQGAGLLSLRPGSSPTPLSLADPVELVGHLLLTGYYPVLSWAGFLVLGLGVGRLDLRRAGTVVVVALGGLAAALVAWASSAALLPLAAPSLEVPAGFPTPAETLGTALQTGFYGTTPTTSWWWLVVDAPHSGTPPDMVGVAGSALAVLGAVLLLARVARPVVWPFAAMGSMTLTLYSLHVLSLGVLVGYEVATASPGPDPSVLYTVQVVGLLLVGGLWQLTGRRGPLEGLAAAASRAARGPDR</sequence>
<dbReference type="Proteomes" id="UP001387100">
    <property type="component" value="Unassembled WGS sequence"/>
</dbReference>
<keyword evidence="1" id="KW-1133">Transmembrane helix</keyword>
<feature type="transmembrane region" description="Helical" evidence="1">
    <location>
        <begin position="20"/>
        <end position="42"/>
    </location>
</feature>
<organism evidence="3 4">
    <name type="scientific">Pseudokineococcus basanitobsidens</name>
    <dbReference type="NCBI Taxonomy" id="1926649"/>
    <lineage>
        <taxon>Bacteria</taxon>
        <taxon>Bacillati</taxon>
        <taxon>Actinomycetota</taxon>
        <taxon>Actinomycetes</taxon>
        <taxon>Kineosporiales</taxon>
        <taxon>Kineosporiaceae</taxon>
        <taxon>Pseudokineococcus</taxon>
    </lineage>
</organism>
<evidence type="ECO:0000313" key="4">
    <source>
        <dbReference type="Proteomes" id="UP001387100"/>
    </source>
</evidence>
<feature type="transmembrane region" description="Helical" evidence="1">
    <location>
        <begin position="228"/>
        <end position="254"/>
    </location>
</feature>
<dbReference type="RefSeq" id="WP_339575260.1">
    <property type="nucleotide sequence ID" value="NZ_JBBIAA010000012.1"/>
</dbReference>